<organism evidence="9 10">
    <name type="scientific">Brucella anthropi</name>
    <name type="common">Ochrobactrum anthropi</name>
    <dbReference type="NCBI Taxonomy" id="529"/>
    <lineage>
        <taxon>Bacteria</taxon>
        <taxon>Pseudomonadati</taxon>
        <taxon>Pseudomonadota</taxon>
        <taxon>Alphaproteobacteria</taxon>
        <taxon>Hyphomicrobiales</taxon>
        <taxon>Brucellaceae</taxon>
        <taxon>Brucella/Ochrobactrum group</taxon>
        <taxon>Brucella</taxon>
    </lineage>
</organism>
<dbReference type="InterPro" id="IPR002423">
    <property type="entry name" value="Cpn60/GroEL/TCP-1"/>
</dbReference>
<evidence type="ECO:0000313" key="10">
    <source>
        <dbReference type="Proteomes" id="UP000481876"/>
    </source>
</evidence>
<dbReference type="AlphaFoldDB" id="A0A6L3Z187"/>
<dbReference type="InterPro" id="IPR001844">
    <property type="entry name" value="Cpn60/GroEL"/>
</dbReference>
<dbReference type="SUPFAM" id="SSF48592">
    <property type="entry name" value="GroEL equatorial domain-like"/>
    <property type="match status" value="1"/>
</dbReference>
<protein>
    <recommendedName>
        <fullName evidence="8">60 kDa chaperonin</fullName>
    </recommendedName>
</protein>
<reference evidence="9 10" key="1">
    <citation type="submission" date="2019-09" db="EMBL/GenBank/DDBJ databases">
        <title>Taxonomic organization of the family Brucellaceae based on a phylogenomic approach.</title>
        <authorList>
            <person name="Leclercq S."/>
            <person name="Cloeckaert A."/>
            <person name="Zygmunt M.S."/>
        </authorList>
    </citation>
    <scope>NUCLEOTIDE SEQUENCE [LARGE SCALE GENOMIC DNA]</scope>
    <source>
        <strain evidence="9 10">LMG 3313</strain>
    </source>
</reference>
<keyword evidence="4" id="KW-0067">ATP-binding</keyword>
<evidence type="ECO:0000256" key="3">
    <source>
        <dbReference type="ARBA" id="ARBA00022741"/>
    </source>
</evidence>
<dbReference type="InterPro" id="IPR027409">
    <property type="entry name" value="GroEL-like_apical_dom_sf"/>
</dbReference>
<comment type="caution">
    <text evidence="9">The sequence shown here is derived from an EMBL/GenBank/DDBJ whole genome shotgun (WGS) entry which is preliminary data.</text>
</comment>
<dbReference type="Gene3D" id="3.50.7.10">
    <property type="entry name" value="GroEL"/>
    <property type="match status" value="1"/>
</dbReference>
<evidence type="ECO:0000256" key="7">
    <source>
        <dbReference type="RuleBase" id="RU000418"/>
    </source>
</evidence>
<dbReference type="EMBL" id="WBWS01000024">
    <property type="protein sequence ID" value="KAB2764292.1"/>
    <property type="molecule type" value="Genomic_DNA"/>
</dbReference>
<sequence>MARAIAPALRAIAASMGPDGRHVIYSAGNRVLAARTGSEIARQMCSEHYAERLLKEVLVDAERQFGDGTARLAVMADAALTERCRTNGSTVQNERVIEALADLAPKVTAAFAVETRICDEAAGLVAAAGVDAALVPIILEADRLAGPNGMVEVKEGAETNVSSGQGFSFDARQVGSGAVAAMDNVHLIVANEVLSDFKTLSPVIEGFASNSKALVIVARGIEGQALQLVERNRRAGILKIAALVPADAGPRAAEVLEDIAAASDATLICARMGTPIEMLRPAMLGKARRFQFEGGRAHLVESASCVEDIALRVAAAEAEINAHRYLPFDREHAERRKARLLGQWVELTIARGADSVATVEVARRAIVALRAARRDGVIPGGGCGLERIADRLKGSGGNDPALMAAAAMIDAALRAPGKCLRRNGMIQSDQRDPASAVIFDPAGLSRDLLDVALSLAIRLAGIGGAVLQH</sequence>
<keyword evidence="2" id="KW-0963">Cytoplasm</keyword>
<gene>
    <name evidence="9" type="ORF">F9L04_20125</name>
</gene>
<proteinExistence type="inferred from homology"/>
<evidence type="ECO:0000256" key="6">
    <source>
        <dbReference type="ARBA" id="ARBA00023235"/>
    </source>
</evidence>
<dbReference type="GO" id="GO:0140662">
    <property type="term" value="F:ATP-dependent protein folding chaperone"/>
    <property type="evidence" value="ECO:0007669"/>
    <property type="project" value="InterPro"/>
</dbReference>
<dbReference type="InterPro" id="IPR027410">
    <property type="entry name" value="TCP-1-like_intermed_sf"/>
</dbReference>
<dbReference type="PANTHER" id="PTHR45633">
    <property type="entry name" value="60 KDA HEAT SHOCK PROTEIN, MITOCHONDRIAL"/>
    <property type="match status" value="1"/>
</dbReference>
<keyword evidence="6" id="KW-0413">Isomerase</keyword>
<comment type="function">
    <text evidence="8">Together with its co-chaperonin GroES, plays an essential role in assisting protein folding. The GroEL-GroES system forms a nano-cage that allows encapsulation of the non-native substrate proteins and provides a physical environment optimized to promote and accelerate protein folding.</text>
</comment>
<evidence type="ECO:0000256" key="5">
    <source>
        <dbReference type="ARBA" id="ARBA00023186"/>
    </source>
</evidence>
<dbReference type="Gene3D" id="1.10.560.10">
    <property type="entry name" value="GroEL-like equatorial domain"/>
    <property type="match status" value="1"/>
</dbReference>
<evidence type="ECO:0000256" key="8">
    <source>
        <dbReference type="RuleBase" id="RU000419"/>
    </source>
</evidence>
<accession>A0A6L3Z187</accession>
<evidence type="ECO:0000256" key="1">
    <source>
        <dbReference type="ARBA" id="ARBA00006607"/>
    </source>
</evidence>
<dbReference type="RefSeq" id="WP_151664110.1">
    <property type="nucleotide sequence ID" value="NZ_WBWS01000024.1"/>
</dbReference>
<dbReference type="SUPFAM" id="SSF52029">
    <property type="entry name" value="GroEL apical domain-like"/>
    <property type="match status" value="1"/>
</dbReference>
<dbReference type="GO" id="GO:0005524">
    <property type="term" value="F:ATP binding"/>
    <property type="evidence" value="ECO:0007669"/>
    <property type="project" value="UniProtKB-KW"/>
</dbReference>
<evidence type="ECO:0000256" key="4">
    <source>
        <dbReference type="ARBA" id="ARBA00022840"/>
    </source>
</evidence>
<dbReference type="GO" id="GO:0042026">
    <property type="term" value="P:protein refolding"/>
    <property type="evidence" value="ECO:0007669"/>
    <property type="project" value="InterPro"/>
</dbReference>
<dbReference type="InterPro" id="IPR027413">
    <property type="entry name" value="GROEL-like_equatorial_sf"/>
</dbReference>
<comment type="similarity">
    <text evidence="1 7">Belongs to the chaperonin (HSP60) family.</text>
</comment>
<evidence type="ECO:0000256" key="2">
    <source>
        <dbReference type="ARBA" id="ARBA00022490"/>
    </source>
</evidence>
<keyword evidence="3" id="KW-0547">Nucleotide-binding</keyword>
<dbReference type="PRINTS" id="PR00298">
    <property type="entry name" value="CHAPERONIN60"/>
</dbReference>
<dbReference type="Gene3D" id="3.30.260.10">
    <property type="entry name" value="TCP-1-like chaperonin intermediate domain"/>
    <property type="match status" value="1"/>
</dbReference>
<comment type="subunit">
    <text evidence="8">Forms a cylinder of 14 subunits composed of two heptameric rings stacked back-to-back. Interacts with the co-chaperonin GroES.</text>
</comment>
<name>A0A6L3Z187_BRUAN</name>
<dbReference type="Proteomes" id="UP000481876">
    <property type="component" value="Unassembled WGS sequence"/>
</dbReference>
<dbReference type="Pfam" id="PF00118">
    <property type="entry name" value="Cpn60_TCP1"/>
    <property type="match status" value="1"/>
</dbReference>
<evidence type="ECO:0000313" key="9">
    <source>
        <dbReference type="EMBL" id="KAB2764292.1"/>
    </source>
</evidence>
<keyword evidence="5" id="KW-0143">Chaperone</keyword>
<dbReference type="GO" id="GO:0016853">
    <property type="term" value="F:isomerase activity"/>
    <property type="evidence" value="ECO:0007669"/>
    <property type="project" value="UniProtKB-KW"/>
</dbReference>